<dbReference type="AlphaFoldDB" id="A0A7V8NVG3"/>
<dbReference type="Proteomes" id="UP000567293">
    <property type="component" value="Unassembled WGS sequence"/>
</dbReference>
<name>A0A7V8NVG3_9BACT</name>
<evidence type="ECO:0000313" key="1">
    <source>
        <dbReference type="EMBL" id="MBA0088196.1"/>
    </source>
</evidence>
<sequence>MQGNPVIVTFTKIIFDHTGFPQSKGEHLADGWKANYWEPLEKYLS</sequence>
<accession>A0A7V8NVG3</accession>
<evidence type="ECO:0000313" key="2">
    <source>
        <dbReference type="Proteomes" id="UP000567293"/>
    </source>
</evidence>
<keyword evidence="2" id="KW-1185">Reference proteome</keyword>
<proteinExistence type="predicted"/>
<comment type="caution">
    <text evidence="1">The sequence shown here is derived from an EMBL/GenBank/DDBJ whole genome shotgun (WGS) entry which is preliminary data.</text>
</comment>
<gene>
    <name evidence="1" type="ORF">HRJ53_24690</name>
</gene>
<reference evidence="1" key="1">
    <citation type="submission" date="2020-06" db="EMBL/GenBank/DDBJ databases">
        <title>Legume-microbial interactions unlock mineral nutrients during tropical forest succession.</title>
        <authorList>
            <person name="Epihov D.Z."/>
        </authorList>
    </citation>
    <scope>NUCLEOTIDE SEQUENCE [LARGE SCALE GENOMIC DNA]</scope>
    <source>
        <strain evidence="1">Pan2503</strain>
    </source>
</reference>
<organism evidence="1 2">
    <name type="scientific">Candidatus Acidiferrum panamense</name>
    <dbReference type="NCBI Taxonomy" id="2741543"/>
    <lineage>
        <taxon>Bacteria</taxon>
        <taxon>Pseudomonadati</taxon>
        <taxon>Acidobacteriota</taxon>
        <taxon>Terriglobia</taxon>
        <taxon>Candidatus Acidiferrales</taxon>
        <taxon>Candidatus Acidiferrum</taxon>
    </lineage>
</organism>
<dbReference type="EMBL" id="JACDQQ010002389">
    <property type="protein sequence ID" value="MBA0088196.1"/>
    <property type="molecule type" value="Genomic_DNA"/>
</dbReference>
<protein>
    <submittedName>
        <fullName evidence="1">Uncharacterized protein</fullName>
    </submittedName>
</protein>